<evidence type="ECO:0000313" key="6">
    <source>
        <dbReference type="Proteomes" id="UP000217838"/>
    </source>
</evidence>
<evidence type="ECO:0000256" key="2">
    <source>
        <dbReference type="ARBA" id="ARBA00006472"/>
    </source>
</evidence>
<protein>
    <recommendedName>
        <fullName evidence="3">4a-hydroxytetrahydrobiopterin dehydratase</fullName>
        <ecNumber evidence="3">4.2.1.96</ecNumber>
    </recommendedName>
</protein>
<name>A0A2A4YMF0_UNCAE</name>
<dbReference type="Gene3D" id="3.30.1360.20">
    <property type="entry name" value="Transcriptional coactivator/pterin dehydratase"/>
    <property type="match status" value="1"/>
</dbReference>
<dbReference type="GO" id="GO:0006729">
    <property type="term" value="P:tetrahydrobiopterin biosynthetic process"/>
    <property type="evidence" value="ECO:0007669"/>
    <property type="project" value="InterPro"/>
</dbReference>
<dbReference type="Proteomes" id="UP000217838">
    <property type="component" value="Unassembled WGS sequence"/>
</dbReference>
<comment type="caution">
    <text evidence="5">The sequence shown here is derived from an EMBL/GenBank/DDBJ whole genome shotgun (WGS) entry which is preliminary data.</text>
</comment>
<dbReference type="InterPro" id="IPR036428">
    <property type="entry name" value="PCD_sf"/>
</dbReference>
<sequence>MSENLPEKKPMLLSVKELKKLHLELGKSWKITSESHLEKPFLFGNIKDLFSFTEEAAKQIEKEHHELDFSIINHELVISLYTKSLNGLAKDDFLLAAKMDAIYTGKTGIVNS</sequence>
<dbReference type="SUPFAM" id="SSF55248">
    <property type="entry name" value="PCD-like"/>
    <property type="match status" value="1"/>
</dbReference>
<organism evidence="5 6">
    <name type="scientific">Aerophobetes bacterium</name>
    <dbReference type="NCBI Taxonomy" id="2030807"/>
    <lineage>
        <taxon>Bacteria</taxon>
        <taxon>Candidatus Aerophobota</taxon>
    </lineage>
</organism>
<comment type="catalytic activity">
    <reaction evidence="1">
        <text>(4aS,6R)-4a-hydroxy-L-erythro-5,6,7,8-tetrahydrobiopterin = (6R)-L-erythro-6,7-dihydrobiopterin + H2O</text>
        <dbReference type="Rhea" id="RHEA:11920"/>
        <dbReference type="ChEBI" id="CHEBI:15377"/>
        <dbReference type="ChEBI" id="CHEBI:15642"/>
        <dbReference type="ChEBI" id="CHEBI:43120"/>
        <dbReference type="EC" id="4.2.1.96"/>
    </reaction>
</comment>
<evidence type="ECO:0000256" key="4">
    <source>
        <dbReference type="ARBA" id="ARBA00023239"/>
    </source>
</evidence>
<gene>
    <name evidence="5" type="ORF">COB11_02090</name>
</gene>
<reference evidence="6" key="1">
    <citation type="submission" date="2017-08" db="EMBL/GenBank/DDBJ databases">
        <title>A dynamic microbial community with high functional redundancy inhabits the cold, oxic subseafloor aquifer.</title>
        <authorList>
            <person name="Tully B.J."/>
            <person name="Wheat C.G."/>
            <person name="Glazer B.T."/>
            <person name="Huber J.A."/>
        </authorList>
    </citation>
    <scope>NUCLEOTIDE SEQUENCE [LARGE SCALE GENOMIC DNA]</scope>
</reference>
<dbReference type="EC" id="4.2.1.96" evidence="3"/>
<dbReference type="InterPro" id="IPR001533">
    <property type="entry name" value="Pterin_deHydtase"/>
</dbReference>
<proteinExistence type="inferred from homology"/>
<evidence type="ECO:0000256" key="1">
    <source>
        <dbReference type="ARBA" id="ARBA00001554"/>
    </source>
</evidence>
<dbReference type="EMBL" id="NVUU01000017">
    <property type="protein sequence ID" value="PCI95495.1"/>
    <property type="molecule type" value="Genomic_DNA"/>
</dbReference>
<accession>A0A2A4YMF0</accession>
<dbReference type="AlphaFoldDB" id="A0A2A4YMF0"/>
<evidence type="ECO:0000313" key="5">
    <source>
        <dbReference type="EMBL" id="PCI95495.1"/>
    </source>
</evidence>
<evidence type="ECO:0000256" key="3">
    <source>
        <dbReference type="ARBA" id="ARBA00013252"/>
    </source>
</evidence>
<dbReference type="Pfam" id="PF01329">
    <property type="entry name" value="Pterin_4a"/>
    <property type="match status" value="1"/>
</dbReference>
<dbReference type="GO" id="GO:0008124">
    <property type="term" value="F:4-alpha-hydroxytetrahydrobiopterin dehydratase activity"/>
    <property type="evidence" value="ECO:0007669"/>
    <property type="project" value="UniProtKB-EC"/>
</dbReference>
<comment type="similarity">
    <text evidence="2">Belongs to the pterin-4-alpha-carbinolamine dehydratase family.</text>
</comment>
<keyword evidence="4" id="KW-0456">Lyase</keyword>